<dbReference type="EMBL" id="JANPWB010000014">
    <property type="protein sequence ID" value="KAJ1100262.1"/>
    <property type="molecule type" value="Genomic_DNA"/>
</dbReference>
<reference evidence="1" key="1">
    <citation type="journal article" date="2022" name="bioRxiv">
        <title>Sequencing and chromosome-scale assembly of the giantPleurodeles waltlgenome.</title>
        <authorList>
            <person name="Brown T."/>
            <person name="Elewa A."/>
            <person name="Iarovenko S."/>
            <person name="Subramanian E."/>
            <person name="Araus A.J."/>
            <person name="Petzold A."/>
            <person name="Susuki M."/>
            <person name="Suzuki K.-i.T."/>
            <person name="Hayashi T."/>
            <person name="Toyoda A."/>
            <person name="Oliveira C."/>
            <person name="Osipova E."/>
            <person name="Leigh N.D."/>
            <person name="Simon A."/>
            <person name="Yun M.H."/>
        </authorList>
    </citation>
    <scope>NUCLEOTIDE SEQUENCE</scope>
    <source>
        <strain evidence="1">20211129_DDA</strain>
        <tissue evidence="1">Liver</tissue>
    </source>
</reference>
<gene>
    <name evidence="1" type="ORF">NDU88_005349</name>
</gene>
<accession>A0AAV7MCN4</accession>
<proteinExistence type="predicted"/>
<evidence type="ECO:0000313" key="1">
    <source>
        <dbReference type="EMBL" id="KAJ1100262.1"/>
    </source>
</evidence>
<dbReference type="Proteomes" id="UP001066276">
    <property type="component" value="Chromosome 10"/>
</dbReference>
<dbReference type="AlphaFoldDB" id="A0AAV7MCN4"/>
<evidence type="ECO:0000313" key="2">
    <source>
        <dbReference type="Proteomes" id="UP001066276"/>
    </source>
</evidence>
<protein>
    <submittedName>
        <fullName evidence="1">Uncharacterized protein</fullName>
    </submittedName>
</protein>
<name>A0AAV7MCN4_PLEWA</name>
<sequence length="123" mass="13640">MADTKSGTPRRSGKRFVRLMVLPRLKDYRRLPPRTFPYTEIATLTGATVWLMVLSPLSSCLKPVSEERPRGDSLTRGVPHGSVTTARLMVLPPLSSCPEIYRRSASEEISLYGVPARSVTPRG</sequence>
<organism evidence="1 2">
    <name type="scientific">Pleurodeles waltl</name>
    <name type="common">Iberian ribbed newt</name>
    <dbReference type="NCBI Taxonomy" id="8319"/>
    <lineage>
        <taxon>Eukaryota</taxon>
        <taxon>Metazoa</taxon>
        <taxon>Chordata</taxon>
        <taxon>Craniata</taxon>
        <taxon>Vertebrata</taxon>
        <taxon>Euteleostomi</taxon>
        <taxon>Amphibia</taxon>
        <taxon>Batrachia</taxon>
        <taxon>Caudata</taxon>
        <taxon>Salamandroidea</taxon>
        <taxon>Salamandridae</taxon>
        <taxon>Pleurodelinae</taxon>
        <taxon>Pleurodeles</taxon>
    </lineage>
</organism>
<comment type="caution">
    <text evidence="1">The sequence shown here is derived from an EMBL/GenBank/DDBJ whole genome shotgun (WGS) entry which is preliminary data.</text>
</comment>
<keyword evidence="2" id="KW-1185">Reference proteome</keyword>